<dbReference type="SUPFAM" id="SSF56317">
    <property type="entry name" value="Carbon-nitrogen hydrolase"/>
    <property type="match status" value="1"/>
</dbReference>
<keyword evidence="3" id="KW-0449">Lipoprotein</keyword>
<keyword evidence="3" id="KW-0808">Transferase</keyword>
<dbReference type="PANTHER" id="PTHR43674:SF2">
    <property type="entry name" value="BETA-UREIDOPROPIONASE"/>
    <property type="match status" value="1"/>
</dbReference>
<protein>
    <submittedName>
        <fullName evidence="3">Nitrilase/cyanide hydratase and apolipoprotein N-acyltransferase</fullName>
    </submittedName>
</protein>
<reference evidence="3" key="1">
    <citation type="journal article" date="2005" name="Environ. Microbiol.">
        <title>Genetic and functional properties of uncultivated thermophilic crenarchaeotes from a subsurface gold mine as revealed by analysis of genome fragments.</title>
        <authorList>
            <person name="Nunoura T."/>
            <person name="Hirayama H."/>
            <person name="Takami H."/>
            <person name="Oida H."/>
            <person name="Nishi S."/>
            <person name="Shimamura S."/>
            <person name="Suzuki Y."/>
            <person name="Inagaki F."/>
            <person name="Takai K."/>
            <person name="Nealson K.H."/>
            <person name="Horikoshi K."/>
        </authorList>
    </citation>
    <scope>NUCLEOTIDE SEQUENCE</scope>
</reference>
<name>H5SMI0_9BACT</name>
<gene>
    <name evidence="3" type="ORF">HGMM_F50B12C13</name>
</gene>
<evidence type="ECO:0000256" key="1">
    <source>
        <dbReference type="ARBA" id="ARBA00022801"/>
    </source>
</evidence>
<keyword evidence="1" id="KW-0378">Hydrolase</keyword>
<dbReference type="GO" id="GO:0016811">
    <property type="term" value="F:hydrolase activity, acting on carbon-nitrogen (but not peptide) bonds, in linear amides"/>
    <property type="evidence" value="ECO:0007669"/>
    <property type="project" value="TreeGrafter"/>
</dbReference>
<accession>H5SMI0</accession>
<proteinExistence type="predicted"/>
<dbReference type="Pfam" id="PF00795">
    <property type="entry name" value="CN_hydrolase"/>
    <property type="match status" value="1"/>
</dbReference>
<dbReference type="InterPro" id="IPR050345">
    <property type="entry name" value="Aliph_Amidase/BUP"/>
</dbReference>
<reference evidence="3" key="2">
    <citation type="journal article" date="2012" name="PLoS ONE">
        <title>A Deeply Branching Thermophilic Bacterium with an Ancient Acetyl-CoA Pathway Dominates a Subsurface Ecosystem.</title>
        <authorList>
            <person name="Takami H."/>
            <person name="Noguchi H."/>
            <person name="Takaki Y."/>
            <person name="Uchiyama I."/>
            <person name="Toyoda A."/>
            <person name="Nishi S."/>
            <person name="Chee G.-J."/>
            <person name="Arai W."/>
            <person name="Nunoura T."/>
            <person name="Itoh T."/>
            <person name="Hattori M."/>
            <person name="Takai K."/>
        </authorList>
    </citation>
    <scope>NUCLEOTIDE SEQUENCE</scope>
</reference>
<sequence length="264" mass="29567">MIRVGFYQFCPVFGDKRANLQKIADALEQTDADIVVLPELCTTGYLFTSQNEVVELAEPIPGPTTLFLENLTRRKHIWLVLGMAERDALSKKCYNSAVLLGPDGYCATYRKAHLFFEEKLYFAPGDTPFRVYDLGIAKIGMLVCFDHFFPEATRALALQGAQVICHPSNLVLPGKGQQITRVRAMENRIFWVLANRYGTEERNGKKLSFTGASQIVAPTGELLAQAPPEGESLEIVEISPAQADDKRVTMMNDLFADRRPELYN</sequence>
<evidence type="ECO:0000313" key="3">
    <source>
        <dbReference type="EMBL" id="BAL57366.1"/>
    </source>
</evidence>
<dbReference type="InterPro" id="IPR036526">
    <property type="entry name" value="C-N_Hydrolase_sf"/>
</dbReference>
<dbReference type="GO" id="GO:0016746">
    <property type="term" value="F:acyltransferase activity"/>
    <property type="evidence" value="ECO:0007669"/>
    <property type="project" value="UniProtKB-KW"/>
</dbReference>
<dbReference type="AlphaFoldDB" id="H5SMI0"/>
<organism evidence="3">
    <name type="scientific">uncultured Acetothermia bacterium</name>
    <dbReference type="NCBI Taxonomy" id="236499"/>
    <lineage>
        <taxon>Bacteria</taxon>
        <taxon>Candidatus Bipolaricaulota</taxon>
        <taxon>environmental samples</taxon>
    </lineage>
</organism>
<keyword evidence="3" id="KW-0012">Acyltransferase</keyword>
<dbReference type="InterPro" id="IPR003010">
    <property type="entry name" value="C-N_Hydrolase"/>
</dbReference>
<evidence type="ECO:0000259" key="2">
    <source>
        <dbReference type="PROSITE" id="PS50263"/>
    </source>
</evidence>
<dbReference type="PROSITE" id="PS50263">
    <property type="entry name" value="CN_HYDROLASE"/>
    <property type="match status" value="1"/>
</dbReference>
<dbReference type="EMBL" id="AP011774">
    <property type="protein sequence ID" value="BAL57366.1"/>
    <property type="molecule type" value="Genomic_DNA"/>
</dbReference>
<feature type="domain" description="CN hydrolase" evidence="2">
    <location>
        <begin position="2"/>
        <end position="240"/>
    </location>
</feature>
<dbReference type="Gene3D" id="3.60.110.10">
    <property type="entry name" value="Carbon-nitrogen hydrolase"/>
    <property type="match status" value="1"/>
</dbReference>
<dbReference type="PANTHER" id="PTHR43674">
    <property type="entry name" value="NITRILASE C965.09-RELATED"/>
    <property type="match status" value="1"/>
</dbReference>